<keyword evidence="3" id="KW-0997">Cell inner membrane</keyword>
<keyword evidence="2" id="KW-1003">Cell membrane</keyword>
<organism evidence="7 8">
    <name type="scientific">Paradesertivirga mongoliensis</name>
    <dbReference type="NCBI Taxonomy" id="2100740"/>
    <lineage>
        <taxon>Bacteria</taxon>
        <taxon>Pseudomonadati</taxon>
        <taxon>Bacteroidota</taxon>
        <taxon>Sphingobacteriia</taxon>
        <taxon>Sphingobacteriales</taxon>
        <taxon>Sphingobacteriaceae</taxon>
        <taxon>Paradesertivirga</taxon>
    </lineage>
</organism>
<dbReference type="CDD" id="cd07984">
    <property type="entry name" value="LPLAT_LABLAT-like"/>
    <property type="match status" value="1"/>
</dbReference>
<dbReference type="PIRSF" id="PIRSF026649">
    <property type="entry name" value="MsbB"/>
    <property type="match status" value="1"/>
</dbReference>
<keyword evidence="5" id="KW-0472">Membrane</keyword>
<evidence type="ECO:0000256" key="1">
    <source>
        <dbReference type="ARBA" id="ARBA00004533"/>
    </source>
</evidence>
<comment type="subcellular location">
    <subcellularLocation>
        <location evidence="1">Cell inner membrane</location>
    </subcellularLocation>
</comment>
<evidence type="ECO:0000256" key="2">
    <source>
        <dbReference type="ARBA" id="ARBA00022475"/>
    </source>
</evidence>
<accession>A0ABW4ZNT0</accession>
<keyword evidence="8" id="KW-1185">Reference proteome</keyword>
<protein>
    <submittedName>
        <fullName evidence="7">Lysophospholipid acyltransferase family protein</fullName>
    </submittedName>
</protein>
<dbReference type="Proteomes" id="UP001597387">
    <property type="component" value="Unassembled WGS sequence"/>
</dbReference>
<sequence length="286" mass="33558">MLTRLGILVLQLFSLLPLRILYLLSDFLYVVLYHGVKYRRAVVDENLAKAFPNKSETERKIIARKYYRYLCDLILESVKMISISKAEAMERFKFVNPELLEEYFSKNKSVIAAAGHYGNWEMASNIGLVTDKKILVVYKPLSDPQFEHFLKKVRSRFNAKLIRMKTSFRDILSHRKECTVSIIVSDQTPVPGDSVCFTTFLNQKTAVFLGIEKLAKAYDYPVLFCDVKVVKRGYYTCEFVPLVDEPKLASDLEITEAHVRHLEKKIYEQPEYWIWSHKRWKHHFNN</sequence>
<dbReference type="RefSeq" id="WP_255900620.1">
    <property type="nucleotide sequence ID" value="NZ_JAFMZO010000002.1"/>
</dbReference>
<keyword evidence="6 7" id="KW-0012">Acyltransferase</keyword>
<dbReference type="InterPro" id="IPR004960">
    <property type="entry name" value="LipA_acyltrans"/>
</dbReference>
<dbReference type="PANTHER" id="PTHR30606:SF10">
    <property type="entry name" value="PHOSPHATIDYLINOSITOL MANNOSIDE ACYLTRANSFERASE"/>
    <property type="match status" value="1"/>
</dbReference>
<evidence type="ECO:0000256" key="6">
    <source>
        <dbReference type="ARBA" id="ARBA00023315"/>
    </source>
</evidence>
<evidence type="ECO:0000313" key="7">
    <source>
        <dbReference type="EMBL" id="MFD2163595.1"/>
    </source>
</evidence>
<comment type="caution">
    <text evidence="7">The sequence shown here is derived from an EMBL/GenBank/DDBJ whole genome shotgun (WGS) entry which is preliminary data.</text>
</comment>
<evidence type="ECO:0000256" key="4">
    <source>
        <dbReference type="ARBA" id="ARBA00022679"/>
    </source>
</evidence>
<gene>
    <name evidence="7" type="ORF">ACFSJU_14390</name>
</gene>
<dbReference type="GO" id="GO:0016746">
    <property type="term" value="F:acyltransferase activity"/>
    <property type="evidence" value="ECO:0007669"/>
    <property type="project" value="UniProtKB-KW"/>
</dbReference>
<dbReference type="Pfam" id="PF03279">
    <property type="entry name" value="Lip_A_acyltrans"/>
    <property type="match status" value="1"/>
</dbReference>
<name>A0ABW4ZNT0_9SPHI</name>
<evidence type="ECO:0000256" key="3">
    <source>
        <dbReference type="ARBA" id="ARBA00022519"/>
    </source>
</evidence>
<dbReference type="PANTHER" id="PTHR30606">
    <property type="entry name" value="LIPID A BIOSYNTHESIS LAUROYL ACYLTRANSFERASE"/>
    <property type="match status" value="1"/>
</dbReference>
<keyword evidence="4" id="KW-0808">Transferase</keyword>
<evidence type="ECO:0000256" key="5">
    <source>
        <dbReference type="ARBA" id="ARBA00023136"/>
    </source>
</evidence>
<proteinExistence type="predicted"/>
<reference evidence="8" key="1">
    <citation type="journal article" date="2019" name="Int. J. Syst. Evol. Microbiol.">
        <title>The Global Catalogue of Microorganisms (GCM) 10K type strain sequencing project: providing services to taxonomists for standard genome sequencing and annotation.</title>
        <authorList>
            <consortium name="The Broad Institute Genomics Platform"/>
            <consortium name="The Broad Institute Genome Sequencing Center for Infectious Disease"/>
            <person name="Wu L."/>
            <person name="Ma J."/>
        </authorList>
    </citation>
    <scope>NUCLEOTIDE SEQUENCE [LARGE SCALE GENOMIC DNA]</scope>
    <source>
        <strain evidence="8">KCTC 42217</strain>
    </source>
</reference>
<dbReference type="EMBL" id="JBHUHZ010000002">
    <property type="protein sequence ID" value="MFD2163595.1"/>
    <property type="molecule type" value="Genomic_DNA"/>
</dbReference>
<evidence type="ECO:0000313" key="8">
    <source>
        <dbReference type="Proteomes" id="UP001597387"/>
    </source>
</evidence>